<reference evidence="1 2" key="1">
    <citation type="journal article" date="2015" name="Nature">
        <title>rRNA introns, odd ribosomes, and small enigmatic genomes across a large radiation of phyla.</title>
        <authorList>
            <person name="Brown C.T."/>
            <person name="Hug L.A."/>
            <person name="Thomas B.C."/>
            <person name="Sharon I."/>
            <person name="Castelle C.J."/>
            <person name="Singh A."/>
            <person name="Wilkins M.J."/>
            <person name="Williams K.H."/>
            <person name="Banfield J.F."/>
        </authorList>
    </citation>
    <scope>NUCLEOTIDE SEQUENCE [LARGE SCALE GENOMIC DNA]</scope>
</reference>
<sequence>MMRSDKFKAYKLRMRGRSYAEISRLLKVPKSTLSSWFADLEIPSESKARILKRVHDLSLNGLLARNKSQTEQAEKRASDINSAARKSIGPLSRRDVFMVGLSLYWAEGYKRPIIKNGKVRTYHPVRITNSDPNIIRLYMRFLREVCDVADERITASFRYFEHQDEVQLLNFWQKVIKIPYSGFRKSSKQISISSQRKRPFNVLPYGVLQVSVNDTKLYHKIMGWIDGVSQ</sequence>
<accession>A0A0G0QJV0</accession>
<evidence type="ECO:0000313" key="2">
    <source>
        <dbReference type="Proteomes" id="UP000034072"/>
    </source>
</evidence>
<proteinExistence type="predicted"/>
<organism evidence="1 2">
    <name type="scientific">Candidatus Yanofskybacteria bacterium GW2011_GWE2_40_11</name>
    <dbReference type="NCBI Taxonomy" id="1619033"/>
    <lineage>
        <taxon>Bacteria</taxon>
        <taxon>Candidatus Yanofskyibacteriota</taxon>
    </lineage>
</organism>
<dbReference type="EMBL" id="LBXZ01000006">
    <property type="protein sequence ID" value="KKR40624.1"/>
    <property type="molecule type" value="Genomic_DNA"/>
</dbReference>
<dbReference type="AlphaFoldDB" id="A0A0G0QJV0"/>
<dbReference type="Proteomes" id="UP000034072">
    <property type="component" value="Unassembled WGS sequence"/>
</dbReference>
<comment type="caution">
    <text evidence="1">The sequence shown here is derived from an EMBL/GenBank/DDBJ whole genome shotgun (WGS) entry which is preliminary data.</text>
</comment>
<protein>
    <submittedName>
        <fullName evidence="1">Uncharacterized protein</fullName>
    </submittedName>
</protein>
<name>A0A0G0QJV0_9BACT</name>
<gene>
    <name evidence="1" type="ORF">UT75_C0006G0003</name>
</gene>
<evidence type="ECO:0000313" key="1">
    <source>
        <dbReference type="EMBL" id="KKR40624.1"/>
    </source>
</evidence>